<accession>A0A087D8L6</accession>
<sequence length="213" mass="23167">MDIHRCRRVCATPDFHYLGNDDIRVLSLFSISCPEGLNGDEMMYLPMIWGTEERVGCGDSPCGFTCFLETFSWSKSVANCTRVTFVTMDRLNASMPVHSAMTPESGGGHLMNLSMIRIPISAMAVIPAGDALAGASAATAVPIRGSAGMPPVCAAHTAERRSDSTLCTCRSRFVATMTRMLIWLGSCCHRCYGVGDARDGPCPTVIRHPRIRW</sequence>
<gene>
    <name evidence="1" type="ORF">BSCA_2392</name>
</gene>
<evidence type="ECO:0000313" key="1">
    <source>
        <dbReference type="EMBL" id="KFI91866.1"/>
    </source>
</evidence>
<evidence type="ECO:0000313" key="2">
    <source>
        <dbReference type="Proteomes" id="UP000029033"/>
    </source>
</evidence>
<protein>
    <submittedName>
        <fullName evidence="1">Uncharacterized protein</fullName>
    </submittedName>
</protein>
<dbReference type="EMBL" id="JGZO01000020">
    <property type="protein sequence ID" value="KFI91866.1"/>
    <property type="molecule type" value="Genomic_DNA"/>
</dbReference>
<name>A0A087D8L6_9BIFI</name>
<dbReference type="Proteomes" id="UP000029033">
    <property type="component" value="Unassembled WGS sequence"/>
</dbReference>
<organism evidence="1 2">
    <name type="scientific">Bifidobacterium scardovii</name>
    <dbReference type="NCBI Taxonomy" id="158787"/>
    <lineage>
        <taxon>Bacteria</taxon>
        <taxon>Bacillati</taxon>
        <taxon>Actinomycetota</taxon>
        <taxon>Actinomycetes</taxon>
        <taxon>Bifidobacteriales</taxon>
        <taxon>Bifidobacteriaceae</taxon>
        <taxon>Bifidobacterium</taxon>
    </lineage>
</organism>
<dbReference type="AlphaFoldDB" id="A0A087D8L6"/>
<keyword evidence="2" id="KW-1185">Reference proteome</keyword>
<comment type="caution">
    <text evidence="1">The sequence shown here is derived from an EMBL/GenBank/DDBJ whole genome shotgun (WGS) entry which is preliminary data.</text>
</comment>
<reference evidence="1 2" key="1">
    <citation type="submission" date="2014-03" db="EMBL/GenBank/DDBJ databases">
        <title>Genomics of Bifidobacteria.</title>
        <authorList>
            <person name="Ventura M."/>
            <person name="Milani C."/>
            <person name="Lugli G.A."/>
        </authorList>
    </citation>
    <scope>NUCLEOTIDE SEQUENCE [LARGE SCALE GENOMIC DNA]</scope>
    <source>
        <strain evidence="1 2">LMG 21589</strain>
    </source>
</reference>
<proteinExistence type="predicted"/>